<dbReference type="Proteomes" id="UP000015620">
    <property type="component" value="Chromosome"/>
</dbReference>
<dbReference type="EMBL" id="CP004120">
    <property type="protein sequence ID" value="AGT43799.1"/>
    <property type="molecule type" value="Genomic_DNA"/>
</dbReference>
<organism evidence="1 2">
    <name type="scientific">Treponema pedis str. T A4</name>
    <dbReference type="NCBI Taxonomy" id="1291379"/>
    <lineage>
        <taxon>Bacteria</taxon>
        <taxon>Pseudomonadati</taxon>
        <taxon>Spirochaetota</taxon>
        <taxon>Spirochaetia</taxon>
        <taxon>Spirochaetales</taxon>
        <taxon>Treponemataceae</taxon>
        <taxon>Treponema</taxon>
    </lineage>
</organism>
<dbReference type="HOGENOM" id="CLU_3349919_0_0_12"/>
<dbReference type="STRING" id="1291379.TPE_1304"/>
<dbReference type="AlphaFoldDB" id="S6A8G7"/>
<dbReference type="PATRIC" id="fig|1291379.3.peg.1297"/>
<evidence type="ECO:0000313" key="2">
    <source>
        <dbReference type="Proteomes" id="UP000015620"/>
    </source>
</evidence>
<protein>
    <submittedName>
        <fullName evidence="1">Uncharacterized protein</fullName>
    </submittedName>
</protein>
<proteinExistence type="predicted"/>
<gene>
    <name evidence="1" type="ORF">TPE_1304</name>
</gene>
<reference evidence="1 2" key="1">
    <citation type="journal article" date="2013" name="PLoS ONE">
        <title>Genome-Wide Relatedness of Treponema pedis, from Gingiva and Necrotic Skin Lesions of Pigs, with the Human Oral Pathogen Treponema denticola.</title>
        <authorList>
            <person name="Svartstrom O."/>
            <person name="Mushtaq M."/>
            <person name="Pringle M."/>
            <person name="Segerman B."/>
        </authorList>
    </citation>
    <scope>NUCLEOTIDE SEQUENCE [LARGE SCALE GENOMIC DNA]</scope>
    <source>
        <strain evidence="1">T A4</strain>
    </source>
</reference>
<keyword evidence="2" id="KW-1185">Reference proteome</keyword>
<dbReference type="KEGG" id="tped:TPE_1304"/>
<evidence type="ECO:0000313" key="1">
    <source>
        <dbReference type="EMBL" id="AGT43799.1"/>
    </source>
</evidence>
<accession>S6A8G7</accession>
<name>S6A8G7_9SPIR</name>
<sequence>MMKLYWQFKIESIAEKAIADNNRFNGTIIKREKNSVY</sequence>